<dbReference type="InterPro" id="IPR015590">
    <property type="entry name" value="Aldehyde_DH_dom"/>
</dbReference>
<feature type="domain" description="Aldehyde dehydrogenase" evidence="3">
    <location>
        <begin position="20"/>
        <end position="469"/>
    </location>
</feature>
<accession>A0A318KA58</accession>
<dbReference type="Pfam" id="PF00171">
    <property type="entry name" value="Aldedh"/>
    <property type="match status" value="1"/>
</dbReference>
<reference evidence="4 5" key="1">
    <citation type="submission" date="2018-05" db="EMBL/GenBank/DDBJ databases">
        <title>Genomic Encyclopedia of Type Strains, Phase IV (KMG-IV): sequencing the most valuable type-strain genomes for metagenomic binning, comparative biology and taxonomic classification.</title>
        <authorList>
            <person name="Goeker M."/>
        </authorList>
    </citation>
    <scope>NUCLEOTIDE SEQUENCE [LARGE SCALE GENOMIC DNA]</scope>
    <source>
        <strain evidence="4 5">DSM 44704</strain>
    </source>
</reference>
<dbReference type="InterPro" id="IPR016161">
    <property type="entry name" value="Ald_DH/histidinol_DH"/>
</dbReference>
<comment type="caution">
    <text evidence="4">The sequence shown here is derived from an EMBL/GenBank/DDBJ whole genome shotgun (WGS) entry which is preliminary data.</text>
</comment>
<evidence type="ECO:0000259" key="3">
    <source>
        <dbReference type="Pfam" id="PF00171"/>
    </source>
</evidence>
<name>A0A318KA58_9NOCA</name>
<dbReference type="Gene3D" id="3.40.605.10">
    <property type="entry name" value="Aldehyde Dehydrogenase, Chain A, domain 1"/>
    <property type="match status" value="1"/>
</dbReference>
<keyword evidence="1" id="KW-0560">Oxidoreductase</keyword>
<protein>
    <submittedName>
        <fullName evidence="4">Acyl-CoA reductase-like NAD-dependent aldehyde dehydrogenase</fullName>
    </submittedName>
</protein>
<sequence>MAESAQPRVAAQPGGSGRSNVLTSYDPRTGETVGNYAVMGAGEINRTVRGARAAEKWWAELGFSGRKRWLLDWKRDIARRANELVEILSEETGKPEADAAIEVMLAVENLDWAARNAARALGRQKLGSTWLTRNQRASVGYLPLGVIGVLGPWNNPVFTPMGSIAYAMAAGNTVVFKPHELTTGAGVWLADSWSRLAPNQPVLQVVTGDQATGAALCRAKVDKIAYAGSDSGAREVIALCTQTMTPVVVERSGKGSMVVHVDAKLDDAAEAAVFGAMANAGQNATGIQRAYVAESVYEPFLELVVAQAARLRPGADKRASYGPMILESQVEVVRRQIRDALARGGRAVVGGLDSIREPYIEPVVLAEVPEESVAITGEGIGPVLVVNKVTDMADAAQRINAVGTDVAVSVFTRDVHEIETFAEHLRVGVVTINSSTAYAGIPALPYGGVGEYGQGHSHGDQGLREFSHTLAIARKRYRAPVNLSTFDRHPRHLRLAKTIFRIRHGRRT</sequence>
<dbReference type="PANTHER" id="PTHR11699">
    <property type="entry name" value="ALDEHYDE DEHYDROGENASE-RELATED"/>
    <property type="match status" value="1"/>
</dbReference>
<dbReference type="InterPro" id="IPR016163">
    <property type="entry name" value="Ald_DH_C"/>
</dbReference>
<gene>
    <name evidence="4" type="ORF">DFR70_103434</name>
</gene>
<dbReference type="InterPro" id="IPR016162">
    <property type="entry name" value="Ald_DH_N"/>
</dbReference>
<evidence type="ECO:0000313" key="5">
    <source>
        <dbReference type="Proteomes" id="UP000247569"/>
    </source>
</evidence>
<dbReference type="RefSeq" id="WP_083894243.1">
    <property type="nucleotide sequence ID" value="NZ_QJKF01000003.1"/>
</dbReference>
<evidence type="ECO:0000256" key="2">
    <source>
        <dbReference type="SAM" id="MobiDB-lite"/>
    </source>
</evidence>
<keyword evidence="5" id="KW-1185">Reference proteome</keyword>
<feature type="region of interest" description="Disordered" evidence="2">
    <location>
        <begin position="1"/>
        <end position="26"/>
    </location>
</feature>
<evidence type="ECO:0000313" key="4">
    <source>
        <dbReference type="EMBL" id="PXX66685.1"/>
    </source>
</evidence>
<evidence type="ECO:0000256" key="1">
    <source>
        <dbReference type="ARBA" id="ARBA00023002"/>
    </source>
</evidence>
<dbReference type="AlphaFoldDB" id="A0A318KA58"/>
<proteinExistence type="predicted"/>
<dbReference type="EMBL" id="QJKF01000003">
    <property type="protein sequence ID" value="PXX66685.1"/>
    <property type="molecule type" value="Genomic_DNA"/>
</dbReference>
<organism evidence="4 5">
    <name type="scientific">Nocardia tenerifensis</name>
    <dbReference type="NCBI Taxonomy" id="228006"/>
    <lineage>
        <taxon>Bacteria</taxon>
        <taxon>Bacillati</taxon>
        <taxon>Actinomycetota</taxon>
        <taxon>Actinomycetes</taxon>
        <taxon>Mycobacteriales</taxon>
        <taxon>Nocardiaceae</taxon>
        <taxon>Nocardia</taxon>
    </lineage>
</organism>
<dbReference type="OrthoDB" id="6882680at2"/>
<dbReference type="SUPFAM" id="SSF53720">
    <property type="entry name" value="ALDH-like"/>
    <property type="match status" value="1"/>
</dbReference>
<dbReference type="Proteomes" id="UP000247569">
    <property type="component" value="Unassembled WGS sequence"/>
</dbReference>
<dbReference type="Gene3D" id="3.40.309.10">
    <property type="entry name" value="Aldehyde Dehydrogenase, Chain A, domain 2"/>
    <property type="match status" value="1"/>
</dbReference>
<dbReference type="GO" id="GO:0016620">
    <property type="term" value="F:oxidoreductase activity, acting on the aldehyde or oxo group of donors, NAD or NADP as acceptor"/>
    <property type="evidence" value="ECO:0007669"/>
    <property type="project" value="InterPro"/>
</dbReference>
<dbReference type="CDD" id="cd07099">
    <property type="entry name" value="ALDH_DDALDH"/>
    <property type="match status" value="1"/>
</dbReference>